<feature type="transmembrane region" description="Helical" evidence="1">
    <location>
        <begin position="93"/>
        <end position="111"/>
    </location>
</feature>
<sequence>MRIGEGTIEEVNEDGLVKIKVNRDHLYVACSACAAAEHVMITAYNTVGAEEGNYVRYEVDDSHLVLSSFVCFIMPLLLAAVGGFAGYMLTTTVLWGVIGAAIGVLIGVLGVKHYDKSLGRVLDTRAYITAILGKDEAAAHEG</sequence>
<reference evidence="2 3" key="1">
    <citation type="submission" date="2020-08" db="EMBL/GenBank/DDBJ databases">
        <authorList>
            <person name="Liu C."/>
            <person name="Sun Q."/>
        </authorList>
    </citation>
    <scope>NUCLEOTIDE SEQUENCE [LARGE SCALE GENOMIC DNA]</scope>
    <source>
        <strain evidence="2 3">NSJ-59</strain>
    </source>
</reference>
<keyword evidence="1" id="KW-0472">Membrane</keyword>
<gene>
    <name evidence="2" type="ORF">H8J70_06255</name>
</gene>
<organism evidence="2 3">
    <name type="scientific">Megasphaera hominis</name>
    <dbReference type="NCBI Taxonomy" id="159836"/>
    <lineage>
        <taxon>Bacteria</taxon>
        <taxon>Bacillati</taxon>
        <taxon>Bacillota</taxon>
        <taxon>Negativicutes</taxon>
        <taxon>Veillonellales</taxon>
        <taxon>Veillonellaceae</taxon>
        <taxon>Megasphaera</taxon>
    </lineage>
</organism>
<dbReference type="Proteomes" id="UP000606870">
    <property type="component" value="Unassembled WGS sequence"/>
</dbReference>
<keyword evidence="3" id="KW-1185">Reference proteome</keyword>
<feature type="transmembrane region" description="Helical" evidence="1">
    <location>
        <begin position="64"/>
        <end position="87"/>
    </location>
</feature>
<keyword evidence="1" id="KW-0812">Transmembrane</keyword>
<accession>A0ABR6VHS8</accession>
<keyword evidence="1" id="KW-1133">Transmembrane helix</keyword>
<evidence type="ECO:0000256" key="1">
    <source>
        <dbReference type="SAM" id="Phobius"/>
    </source>
</evidence>
<evidence type="ECO:0000313" key="3">
    <source>
        <dbReference type="Proteomes" id="UP000606870"/>
    </source>
</evidence>
<comment type="caution">
    <text evidence="2">The sequence shown here is derived from an EMBL/GenBank/DDBJ whole genome shotgun (WGS) entry which is preliminary data.</text>
</comment>
<protein>
    <submittedName>
        <fullName evidence="2">SoxR reducing system RseC family protein</fullName>
    </submittedName>
</protein>
<proteinExistence type="predicted"/>
<dbReference type="EMBL" id="JACOGK010000015">
    <property type="protein sequence ID" value="MBC3536847.1"/>
    <property type="molecule type" value="Genomic_DNA"/>
</dbReference>
<dbReference type="RefSeq" id="WP_186503003.1">
    <property type="nucleotide sequence ID" value="NZ_JACOGK010000015.1"/>
</dbReference>
<dbReference type="Pfam" id="PF04246">
    <property type="entry name" value="RseC_MucC"/>
    <property type="match status" value="1"/>
</dbReference>
<evidence type="ECO:0000313" key="2">
    <source>
        <dbReference type="EMBL" id="MBC3536847.1"/>
    </source>
</evidence>
<name>A0ABR6VHS8_9FIRM</name>